<dbReference type="InterPro" id="IPR021321">
    <property type="entry name" value="DUF2922"/>
</dbReference>
<organism evidence="1 2">
    <name type="scientific">Bacillus selenitireducens (strain ATCC 700615 / DSM 15326 / MLS10)</name>
    <dbReference type="NCBI Taxonomy" id="439292"/>
    <lineage>
        <taxon>Bacteria</taxon>
        <taxon>Bacillati</taxon>
        <taxon>Bacillota</taxon>
        <taxon>Bacilli</taxon>
        <taxon>Bacillales</taxon>
        <taxon>Bacillaceae</taxon>
        <taxon>Salisediminibacterium</taxon>
    </lineage>
</organism>
<gene>
    <name evidence="1" type="ordered locus">Bsel_0629</name>
</gene>
<dbReference type="STRING" id="439292.Bsel_0629"/>
<dbReference type="RefSeq" id="WP_013171593.1">
    <property type="nucleotide sequence ID" value="NC_014219.1"/>
</dbReference>
<dbReference type="EMBL" id="CP001791">
    <property type="protein sequence ID" value="ADH98164.1"/>
    <property type="molecule type" value="Genomic_DNA"/>
</dbReference>
<dbReference type="OrthoDB" id="2454247at2"/>
<sequence>MAKQLQLGFRTEEGGSMTLNIDFPIEPVEVEDVIGAMDAIIAEGVFMTSSGQPVEKRSARLVERHVDVIDIG</sequence>
<reference evidence="1" key="1">
    <citation type="submission" date="2009-10" db="EMBL/GenBank/DDBJ databases">
        <title>Complete sequence of Bacillus selenitireducens MLS10.</title>
        <authorList>
            <consortium name="US DOE Joint Genome Institute"/>
            <person name="Lucas S."/>
            <person name="Copeland A."/>
            <person name="Lapidus A."/>
            <person name="Glavina del Rio T."/>
            <person name="Dalin E."/>
            <person name="Tice H."/>
            <person name="Bruce D."/>
            <person name="Goodwin L."/>
            <person name="Pitluck S."/>
            <person name="Sims D."/>
            <person name="Brettin T."/>
            <person name="Detter J.C."/>
            <person name="Han C."/>
            <person name="Larimer F."/>
            <person name="Land M."/>
            <person name="Hauser L."/>
            <person name="Kyrpides N."/>
            <person name="Ovchinnikova G."/>
            <person name="Stolz J."/>
        </authorList>
    </citation>
    <scope>NUCLEOTIDE SEQUENCE [LARGE SCALE GENOMIC DNA]</scope>
    <source>
        <strain evidence="1">MLS10</strain>
    </source>
</reference>
<dbReference type="Proteomes" id="UP000000271">
    <property type="component" value="Chromosome"/>
</dbReference>
<dbReference type="eggNOG" id="ENOG5033A2M">
    <property type="taxonomic scope" value="Bacteria"/>
</dbReference>
<dbReference type="AlphaFoldDB" id="D6XY91"/>
<evidence type="ECO:0000313" key="2">
    <source>
        <dbReference type="Proteomes" id="UP000000271"/>
    </source>
</evidence>
<accession>D6XY91</accession>
<protein>
    <recommendedName>
        <fullName evidence="3">DUF2922 domain-containing protein</fullName>
    </recommendedName>
</protein>
<keyword evidence="2" id="KW-1185">Reference proteome</keyword>
<evidence type="ECO:0008006" key="3">
    <source>
        <dbReference type="Google" id="ProtNLM"/>
    </source>
</evidence>
<name>D6XY91_BACIE</name>
<proteinExistence type="predicted"/>
<dbReference type="HOGENOM" id="CLU_181401_4_2_9"/>
<dbReference type="Pfam" id="PF11148">
    <property type="entry name" value="DUF2922"/>
    <property type="match status" value="1"/>
</dbReference>
<dbReference type="KEGG" id="bse:Bsel_0629"/>
<evidence type="ECO:0000313" key="1">
    <source>
        <dbReference type="EMBL" id="ADH98164.1"/>
    </source>
</evidence>